<evidence type="ECO:0000313" key="5">
    <source>
        <dbReference type="Proteomes" id="UP000076632"/>
    </source>
</evidence>
<dbReference type="Pfam" id="PF00787">
    <property type="entry name" value="PX"/>
    <property type="match status" value="1"/>
</dbReference>
<dbReference type="STRING" id="1328760.A0A165A9J8"/>
<feature type="compositionally biased region" description="Polar residues" evidence="2">
    <location>
        <begin position="457"/>
        <end position="467"/>
    </location>
</feature>
<dbReference type="PANTHER" id="PTHR22775:SF47">
    <property type="entry name" value="MEIOTICALLY UP-REGULATED GENE 122 PROTEIN"/>
    <property type="match status" value="1"/>
</dbReference>
<feature type="region of interest" description="Disordered" evidence="2">
    <location>
        <begin position="430"/>
        <end position="484"/>
    </location>
</feature>
<feature type="compositionally biased region" description="Basic and acidic residues" evidence="2">
    <location>
        <begin position="432"/>
        <end position="452"/>
    </location>
</feature>
<feature type="compositionally biased region" description="Polar residues" evidence="2">
    <location>
        <begin position="872"/>
        <end position="882"/>
    </location>
</feature>
<feature type="region of interest" description="Disordered" evidence="2">
    <location>
        <begin position="718"/>
        <end position="884"/>
    </location>
</feature>
<feature type="compositionally biased region" description="Polar residues" evidence="2">
    <location>
        <begin position="783"/>
        <end position="797"/>
    </location>
</feature>
<dbReference type="Proteomes" id="UP000076632">
    <property type="component" value="Unassembled WGS sequence"/>
</dbReference>
<feature type="region of interest" description="Disordered" evidence="2">
    <location>
        <begin position="994"/>
        <end position="1013"/>
    </location>
</feature>
<feature type="compositionally biased region" description="Basic and acidic residues" evidence="2">
    <location>
        <begin position="113"/>
        <end position="125"/>
    </location>
</feature>
<accession>A0A165A9J8</accession>
<protein>
    <recommendedName>
        <fullName evidence="3">PXA domain-containing protein</fullName>
    </recommendedName>
</protein>
<dbReference type="InterPro" id="IPR013937">
    <property type="entry name" value="Sorting_nexin_C"/>
</dbReference>
<feature type="compositionally biased region" description="Polar residues" evidence="2">
    <location>
        <begin position="719"/>
        <end position="750"/>
    </location>
</feature>
<organism evidence="4 5">
    <name type="scientific">Xylona heveae (strain CBS 132557 / TC161)</name>
    <dbReference type="NCBI Taxonomy" id="1328760"/>
    <lineage>
        <taxon>Eukaryota</taxon>
        <taxon>Fungi</taxon>
        <taxon>Dikarya</taxon>
        <taxon>Ascomycota</taxon>
        <taxon>Pezizomycotina</taxon>
        <taxon>Xylonomycetes</taxon>
        <taxon>Xylonales</taxon>
        <taxon>Xylonaceae</taxon>
        <taxon>Xylona</taxon>
    </lineage>
</organism>
<dbReference type="InterPro" id="IPR036871">
    <property type="entry name" value="PX_dom_sf"/>
</dbReference>
<dbReference type="InterPro" id="IPR001683">
    <property type="entry name" value="PX_dom"/>
</dbReference>
<comment type="similarity">
    <text evidence="1">Belongs to the sorting nexin family.</text>
</comment>
<evidence type="ECO:0000259" key="3">
    <source>
        <dbReference type="PROSITE" id="PS51207"/>
    </source>
</evidence>
<dbReference type="EMBL" id="KV407464">
    <property type="protein sequence ID" value="KZF20133.1"/>
    <property type="molecule type" value="Genomic_DNA"/>
</dbReference>
<dbReference type="Gene3D" id="3.30.1520.10">
    <property type="entry name" value="Phox-like domain"/>
    <property type="match status" value="1"/>
</dbReference>
<dbReference type="GeneID" id="28898504"/>
<dbReference type="RefSeq" id="XP_018185688.1">
    <property type="nucleotide sequence ID" value="XM_018333367.1"/>
</dbReference>
<sequence>MEVGEQHPGGSDPIADAVSSDGDHQRLNGKLRQLPGVASKDIEQGSTSANEGLTDQALRFFSNASNETLGACLVGLGATTYFVLGRVGLVLIGVVGGVAIHASWEDGSTGASSDEKQSGGMSTRREPGVKIVERLLDWRDRKNAEDEKGELATGVSKNRRDHSEYHYSNLPPATRSALSDLTDAIIRDYVKFWYSPILPAEASFPAACQQTLTGFMLSVSSHLSRKRPADSFLDFLTNASSIIIVFFNELSSAISAPSPIPLPAPKAVLDYLESNPDSNLANLLSQKHQQRKLVMVAEDVLQTFLEPAVYSCLPARVFLREILAGVILESTIQTCSQPEWINGWIVSMLEKGEPEIMNAIDAGVTGTDGKGLETVKRQAETTRLASVKEDSLEESVRRGEGTQPETHSSKAEVAMEAAMREAQRLNEMIAEEDARRHRSRVSEESTSRDGPKPDSANHASHSMTLPSDSGILEPNEAFNGRSSAEAARSFIETANSEKRSTPSAFPGFDTQQSVITEHKDDSAIVESPSSATLSLVNASISLIDDSLCEDGKALRSKPASDYLIQIEPASQKFPGWMIARNYVDFETLHEVMRRISMIAGIPEFGERYRCIPSWKGNTKSDLRLQLEVYLRTALTYRQLAESEGMKRFLNKDQGLDRIAQGNKSGFPGLGWPSPAAFETMGKGMLDVLSSAPKNAADGGKTLLGGVTGVFGGVGGFGQKRQSSGNLSSALNRTGSMSAPSLSRTDSQDSFSGLRRSRDSEDNGWRASGTSSIQREILPHTMPASRTSNDSASGSNYSMVPDTSLRRSISGASEMSRKLELSTAERGTRLPPPPSEISDDYTSPPTSEAQTPSQISKTSLAPSPKSAGAVPDSSEQGRTSGQRASAALAATLPSHLEETPAKSQSQSAPLPINEQETQVAVELIFAVINELYTLSSAWNIRRTLLTAAKTFLLRPGNPNLEAIRALLQESVIEANTSDEGIASHLRSIRENIMPTEEERRKWPPPKSEKEKEDLRRKARKLLVEHGMPQALTSVMGAAASGEALGRVFDCLQIEQIARGLIFGLLLQAVRAIAQ</sequence>
<dbReference type="PANTHER" id="PTHR22775">
    <property type="entry name" value="SORTING NEXIN"/>
    <property type="match status" value="1"/>
</dbReference>
<feature type="compositionally biased region" description="Basic and acidic residues" evidence="2">
    <location>
        <begin position="375"/>
        <end position="400"/>
    </location>
</feature>
<feature type="domain" description="PXA" evidence="3">
    <location>
        <begin position="171"/>
        <end position="353"/>
    </location>
</feature>
<dbReference type="Pfam" id="PF02194">
    <property type="entry name" value="PXA"/>
    <property type="match status" value="1"/>
</dbReference>
<keyword evidence="5" id="KW-1185">Reference proteome</keyword>
<proteinExistence type="inferred from homology"/>
<reference evidence="4 5" key="1">
    <citation type="journal article" date="2016" name="Fungal Biol.">
        <title>The genome of Xylona heveae provides a window into fungal endophytism.</title>
        <authorList>
            <person name="Gazis R."/>
            <person name="Kuo A."/>
            <person name="Riley R."/>
            <person name="LaButti K."/>
            <person name="Lipzen A."/>
            <person name="Lin J."/>
            <person name="Amirebrahimi M."/>
            <person name="Hesse C.N."/>
            <person name="Spatafora J.W."/>
            <person name="Henrissat B."/>
            <person name="Hainaut M."/>
            <person name="Grigoriev I.V."/>
            <person name="Hibbett D.S."/>
        </authorList>
    </citation>
    <scope>NUCLEOTIDE SEQUENCE [LARGE SCALE GENOMIC DNA]</scope>
    <source>
        <strain evidence="4 5">TC161</strain>
    </source>
</reference>
<dbReference type="PROSITE" id="PS51207">
    <property type="entry name" value="PXA"/>
    <property type="match status" value="1"/>
</dbReference>
<dbReference type="InterPro" id="IPR003114">
    <property type="entry name" value="Phox_assoc"/>
</dbReference>
<feature type="compositionally biased region" description="Polar residues" evidence="2">
    <location>
        <begin position="839"/>
        <end position="860"/>
    </location>
</feature>
<dbReference type="CDD" id="cd06093">
    <property type="entry name" value="PX_domain"/>
    <property type="match status" value="1"/>
</dbReference>
<dbReference type="SUPFAM" id="SSF64268">
    <property type="entry name" value="PX domain"/>
    <property type="match status" value="1"/>
</dbReference>
<feature type="region of interest" description="Disordered" evidence="2">
    <location>
        <begin position="375"/>
        <end position="412"/>
    </location>
</feature>
<dbReference type="OMA" id="INGWIIH"/>
<dbReference type="GO" id="GO:0035091">
    <property type="term" value="F:phosphatidylinositol binding"/>
    <property type="evidence" value="ECO:0007669"/>
    <property type="project" value="InterPro"/>
</dbReference>
<evidence type="ECO:0000256" key="2">
    <source>
        <dbReference type="SAM" id="MobiDB-lite"/>
    </source>
</evidence>
<evidence type="ECO:0000256" key="1">
    <source>
        <dbReference type="ARBA" id="ARBA00010883"/>
    </source>
</evidence>
<name>A0A165A9J8_XYLHT</name>
<dbReference type="AlphaFoldDB" id="A0A165A9J8"/>
<dbReference type="InParanoid" id="A0A165A9J8"/>
<feature type="region of interest" description="Disordered" evidence="2">
    <location>
        <begin position="1"/>
        <end position="49"/>
    </location>
</feature>
<feature type="compositionally biased region" description="Basic and acidic residues" evidence="2">
    <location>
        <begin position="995"/>
        <end position="1013"/>
    </location>
</feature>
<gene>
    <name evidence="4" type="ORF">L228DRAFT_250582</name>
</gene>
<dbReference type="Pfam" id="PF08628">
    <property type="entry name" value="Nexin_C"/>
    <property type="match status" value="1"/>
</dbReference>
<evidence type="ECO:0000313" key="4">
    <source>
        <dbReference type="EMBL" id="KZF20133.1"/>
    </source>
</evidence>
<feature type="region of interest" description="Disordered" evidence="2">
    <location>
        <begin position="105"/>
        <end position="125"/>
    </location>
</feature>
<dbReference type="SMART" id="SM00313">
    <property type="entry name" value="PXA"/>
    <property type="match status" value="1"/>
</dbReference>
<dbReference type="OrthoDB" id="41200at2759"/>